<feature type="transmembrane region" description="Helical" evidence="11">
    <location>
        <begin position="445"/>
        <end position="467"/>
    </location>
</feature>
<evidence type="ECO:0000256" key="11">
    <source>
        <dbReference type="SAM" id="Phobius"/>
    </source>
</evidence>
<sequence length="962" mass="104495">MARSIYLLLSLSLVHVAGIFLFCRGFLLSRRALDRVSLCPDGRCTLNATHNRAVVLIIDALRFDFVSPHPPEPHSPFHHNVLTLPRELSQSQPDRSFLYHSFVDPPTTTLQRIKGITTGSLSTFVDMGSNFGGSEITEDSLIVQLARARRRMVFMGDDTWLTVYPTAFERKFPFDSFNVEDLHTVDNGVIANIFPVLEPGAPHWDVAIGHFLGVDHVGHRVGPDNTAMRDKLAQMDDVLRRVVNALDDNTLLVVMGDHGMDEKGDHGGDGARETSAALWIYSKSLPLSSSPPPEYLAQTTPFVGAQYEHRLVQQIDLVPSLALLLGLPIPFNNLGTVIPELFGDRLDDALKLNAQQIWEYLKEYRASASGDELDASWETLSGAWRSARSSADRARFTRLALEACRAMWAQFTMGLMFAGLSIIALSTILGIALFLRSARVEDQELITAAASSVLSGLFVFASTWAVFDSKDVVPGHVALFFGSCLFCFVLLVSTVRSGQLSFSLSWSALPVGLHTISLLSNSFILWEDRMSLFFLLSTTAPSILVAFLSPDARMRNRILGFSLVLAACGRLMSVSTVCREEQAPYCTPTYYATGGSQAPPLLALVLSPLAALVLPELVRRVLAISASDGGPMRFVLAYVVRGALLVGSACWVLEYLESSAQDAPSWIRLARTILVRLSLLVTLVGGMAFWWYGPLCIEVRRDGTRVEVLGFANAVGAPYLLFFMLAGVVPLWTSTQISGQVVLLLAFAALFAWIEIVDSSRDVRAMRTPKAAQAALAALSGKQPPATPVPEPDTEVRFGEVAAVALLAQLAFFGTGHQATLQSIQWKTAFVLSRSVVYPWSPLMVSISTFGPLVVLGGMGSALIGAWCAGPRGLAKTERNATRAALGVMLYFSCLLLGAAVSAAALRRHLMVWKVFAPRLMLACAALLAVDVGVLLGVGVGLDRVLNKVRTVFRNVPGVADS</sequence>
<evidence type="ECO:0000256" key="2">
    <source>
        <dbReference type="ARBA" id="ARBA00004687"/>
    </source>
</evidence>
<comment type="subcellular location">
    <subcellularLocation>
        <location evidence="1">Endoplasmic reticulum membrane</location>
        <topology evidence="1">Multi-pass membrane protein</topology>
    </subcellularLocation>
</comment>
<evidence type="ECO:0000256" key="4">
    <source>
        <dbReference type="ARBA" id="ARBA00022502"/>
    </source>
</evidence>
<evidence type="ECO:0000256" key="9">
    <source>
        <dbReference type="ARBA" id="ARBA00023136"/>
    </source>
</evidence>
<feature type="transmembrane region" description="Helical" evidence="11">
    <location>
        <begin position="843"/>
        <end position="864"/>
    </location>
</feature>
<reference evidence="12 13" key="1">
    <citation type="journal article" date="2016" name="Mol. Biol. Evol.">
        <title>Comparative Genomics of Early-Diverging Mushroom-Forming Fungi Provides Insights into the Origins of Lignocellulose Decay Capabilities.</title>
        <authorList>
            <person name="Nagy L.G."/>
            <person name="Riley R."/>
            <person name="Tritt A."/>
            <person name="Adam C."/>
            <person name="Daum C."/>
            <person name="Floudas D."/>
            <person name="Sun H."/>
            <person name="Yadav J.S."/>
            <person name="Pangilinan J."/>
            <person name="Larsson K.H."/>
            <person name="Matsuura K."/>
            <person name="Barry K."/>
            <person name="Labutti K."/>
            <person name="Kuo R."/>
            <person name="Ohm R.A."/>
            <person name="Bhattacharya S.S."/>
            <person name="Shirouzu T."/>
            <person name="Yoshinaga Y."/>
            <person name="Martin F.M."/>
            <person name="Grigoriev I.V."/>
            <person name="Hibbett D.S."/>
        </authorList>
    </citation>
    <scope>NUCLEOTIDE SEQUENCE [LARGE SCALE GENOMIC DNA]</scope>
    <source>
        <strain evidence="12 13">HHB12029</strain>
    </source>
</reference>
<keyword evidence="8 11" id="KW-1133">Transmembrane helix</keyword>
<dbReference type="InterPro" id="IPR017850">
    <property type="entry name" value="Alkaline_phosphatase_core_sf"/>
</dbReference>
<evidence type="ECO:0000256" key="6">
    <source>
        <dbReference type="ARBA" id="ARBA00022692"/>
    </source>
</evidence>
<keyword evidence="13" id="KW-1185">Reference proteome</keyword>
<dbReference type="Gene3D" id="3.40.720.10">
    <property type="entry name" value="Alkaline Phosphatase, subunit A"/>
    <property type="match status" value="1"/>
</dbReference>
<feature type="transmembrane region" description="Helical" evidence="11">
    <location>
        <begin position="407"/>
        <end position="433"/>
    </location>
</feature>
<evidence type="ECO:0000313" key="13">
    <source>
        <dbReference type="Proteomes" id="UP000077266"/>
    </source>
</evidence>
<feature type="transmembrane region" description="Helical" evidence="11">
    <location>
        <begin position="597"/>
        <end position="614"/>
    </location>
</feature>
<keyword evidence="6 11" id="KW-0812">Transmembrane</keyword>
<proteinExistence type="inferred from homology"/>
<feature type="transmembrane region" description="Helical" evidence="11">
    <location>
        <begin position="7"/>
        <end position="27"/>
    </location>
</feature>
<name>A0A165MVK9_EXIGL</name>
<dbReference type="InterPro" id="IPR039524">
    <property type="entry name" value="PIGO/GPI13"/>
</dbReference>
<dbReference type="FunCoup" id="A0A165MVK9">
    <property type="interactions" value="189"/>
</dbReference>
<dbReference type="InParanoid" id="A0A165MVK9"/>
<dbReference type="CDD" id="cd16023">
    <property type="entry name" value="GPI_EPT_3"/>
    <property type="match status" value="1"/>
</dbReference>
<keyword evidence="7" id="KW-0256">Endoplasmic reticulum</keyword>
<dbReference type="PANTHER" id="PTHR23071">
    <property type="entry name" value="PHOSPHATIDYLINOSITOL GLYCAN"/>
    <property type="match status" value="1"/>
</dbReference>
<dbReference type="PANTHER" id="PTHR23071:SF1">
    <property type="entry name" value="GPI ETHANOLAMINE PHOSPHATE TRANSFERASE 3"/>
    <property type="match status" value="1"/>
</dbReference>
<evidence type="ECO:0000256" key="5">
    <source>
        <dbReference type="ARBA" id="ARBA00022679"/>
    </source>
</evidence>
<dbReference type="STRING" id="1314781.A0A165MVK9"/>
<dbReference type="UniPathway" id="UPA00196"/>
<feature type="transmembrane region" description="Helical" evidence="11">
    <location>
        <begin position="918"/>
        <end position="942"/>
    </location>
</feature>
<dbReference type="GO" id="GO:0006506">
    <property type="term" value="P:GPI anchor biosynthetic process"/>
    <property type="evidence" value="ECO:0007669"/>
    <property type="project" value="UniProtKB-UniPathway"/>
</dbReference>
<evidence type="ECO:0000313" key="12">
    <source>
        <dbReference type="EMBL" id="KZV99827.1"/>
    </source>
</evidence>
<feature type="transmembrane region" description="Helical" evidence="11">
    <location>
        <begin position="532"/>
        <end position="549"/>
    </location>
</feature>
<keyword evidence="9 11" id="KW-0472">Membrane</keyword>
<dbReference type="AlphaFoldDB" id="A0A165MVK9"/>
<dbReference type="GO" id="GO:0005789">
    <property type="term" value="C:endoplasmic reticulum membrane"/>
    <property type="evidence" value="ECO:0007669"/>
    <property type="project" value="UniProtKB-SubCell"/>
</dbReference>
<evidence type="ECO:0000256" key="8">
    <source>
        <dbReference type="ARBA" id="ARBA00022989"/>
    </source>
</evidence>
<accession>A0A165MVK9</accession>
<feature type="transmembrane region" description="Helical" evidence="11">
    <location>
        <begin position="635"/>
        <end position="653"/>
    </location>
</feature>
<comment type="pathway">
    <text evidence="2">Glycolipid biosynthesis; glycosylphosphatidylinositol-anchor biosynthesis.</text>
</comment>
<keyword evidence="5" id="KW-0808">Transferase</keyword>
<dbReference type="OrthoDB" id="272139at2759"/>
<feature type="transmembrane region" description="Helical" evidence="11">
    <location>
        <begin position="709"/>
        <end position="731"/>
    </location>
</feature>
<dbReference type="Proteomes" id="UP000077266">
    <property type="component" value="Unassembled WGS sequence"/>
</dbReference>
<evidence type="ECO:0000256" key="7">
    <source>
        <dbReference type="ARBA" id="ARBA00022824"/>
    </source>
</evidence>
<dbReference type="SUPFAM" id="SSF53649">
    <property type="entry name" value="Alkaline phosphatase-like"/>
    <property type="match status" value="1"/>
</dbReference>
<dbReference type="EMBL" id="KV425906">
    <property type="protein sequence ID" value="KZV99827.1"/>
    <property type="molecule type" value="Genomic_DNA"/>
</dbReference>
<comment type="similarity">
    <text evidence="3">Belongs to the PIGG/PIGN/PIGO family. PIGO subfamily.</text>
</comment>
<dbReference type="GO" id="GO:0051377">
    <property type="term" value="F:mannose-ethanolamine phosphotransferase activity"/>
    <property type="evidence" value="ECO:0007669"/>
    <property type="project" value="InterPro"/>
</dbReference>
<dbReference type="Pfam" id="PF01663">
    <property type="entry name" value="Phosphodiest"/>
    <property type="match status" value="1"/>
</dbReference>
<feature type="transmembrane region" description="Helical" evidence="11">
    <location>
        <begin position="884"/>
        <end position="906"/>
    </location>
</feature>
<organism evidence="12 13">
    <name type="scientific">Exidia glandulosa HHB12029</name>
    <dbReference type="NCBI Taxonomy" id="1314781"/>
    <lineage>
        <taxon>Eukaryota</taxon>
        <taxon>Fungi</taxon>
        <taxon>Dikarya</taxon>
        <taxon>Basidiomycota</taxon>
        <taxon>Agaricomycotina</taxon>
        <taxon>Agaricomycetes</taxon>
        <taxon>Auriculariales</taxon>
        <taxon>Exidiaceae</taxon>
        <taxon>Exidia</taxon>
    </lineage>
</organism>
<gene>
    <name evidence="12" type="ORF">EXIGLDRAFT_723883</name>
</gene>
<keyword evidence="10" id="KW-0325">Glycoprotein</keyword>
<feature type="transmembrane region" description="Helical" evidence="11">
    <location>
        <begin position="504"/>
        <end position="526"/>
    </location>
</feature>
<evidence type="ECO:0000256" key="10">
    <source>
        <dbReference type="ARBA" id="ARBA00023180"/>
    </source>
</evidence>
<feature type="transmembrane region" description="Helical" evidence="11">
    <location>
        <begin position="673"/>
        <end position="697"/>
    </location>
</feature>
<protein>
    <submittedName>
        <fullName evidence="12">Alkaline phosphatase-like protein</fullName>
    </submittedName>
</protein>
<feature type="transmembrane region" description="Helical" evidence="11">
    <location>
        <begin position="473"/>
        <end position="492"/>
    </location>
</feature>
<evidence type="ECO:0000256" key="1">
    <source>
        <dbReference type="ARBA" id="ARBA00004477"/>
    </source>
</evidence>
<keyword evidence="4" id="KW-0337">GPI-anchor biosynthesis</keyword>
<feature type="transmembrane region" description="Helical" evidence="11">
    <location>
        <begin position="737"/>
        <end position="757"/>
    </location>
</feature>
<dbReference type="InterPro" id="IPR037675">
    <property type="entry name" value="PIG-O_N"/>
</dbReference>
<evidence type="ECO:0000256" key="3">
    <source>
        <dbReference type="ARBA" id="ARBA00008695"/>
    </source>
</evidence>
<dbReference type="InterPro" id="IPR002591">
    <property type="entry name" value="Phosphodiest/P_Trfase"/>
</dbReference>